<dbReference type="CDD" id="cd16894">
    <property type="entry name" value="MltD-like"/>
    <property type="match status" value="1"/>
</dbReference>
<gene>
    <name evidence="4" type="ORF">ACFS6H_08875</name>
</gene>
<comment type="caution">
    <text evidence="4">The sequence shown here is derived from an EMBL/GenBank/DDBJ whole genome shotgun (WGS) entry which is preliminary data.</text>
</comment>
<evidence type="ECO:0000259" key="3">
    <source>
        <dbReference type="Pfam" id="PF01464"/>
    </source>
</evidence>
<dbReference type="RefSeq" id="WP_386097422.1">
    <property type="nucleotide sequence ID" value="NZ_JBHUOZ010000002.1"/>
</dbReference>
<feature type="signal peptide" evidence="2">
    <location>
        <begin position="1"/>
        <end position="28"/>
    </location>
</feature>
<protein>
    <submittedName>
        <fullName evidence="4">Lytic transglycosylase domain-containing protein</fullName>
    </submittedName>
</protein>
<name>A0ABW6A6Q6_9BACT</name>
<comment type="similarity">
    <text evidence="1">Belongs to the transglycosylase Slt family.</text>
</comment>
<dbReference type="Gene3D" id="1.10.530.10">
    <property type="match status" value="1"/>
</dbReference>
<keyword evidence="2" id="KW-0732">Signal</keyword>
<dbReference type="SUPFAM" id="SSF53955">
    <property type="entry name" value="Lysozyme-like"/>
    <property type="match status" value="1"/>
</dbReference>
<dbReference type="InterPro" id="IPR023346">
    <property type="entry name" value="Lysozyme-like_dom_sf"/>
</dbReference>
<evidence type="ECO:0000313" key="4">
    <source>
        <dbReference type="EMBL" id="MFD2919817.1"/>
    </source>
</evidence>
<dbReference type="PANTHER" id="PTHR37423:SF2">
    <property type="entry name" value="MEMBRANE-BOUND LYTIC MUREIN TRANSGLYCOSYLASE C"/>
    <property type="match status" value="1"/>
</dbReference>
<organism evidence="4 5">
    <name type="scientific">Terrimonas rubra</name>
    <dbReference type="NCBI Taxonomy" id="1035890"/>
    <lineage>
        <taxon>Bacteria</taxon>
        <taxon>Pseudomonadati</taxon>
        <taxon>Bacteroidota</taxon>
        <taxon>Chitinophagia</taxon>
        <taxon>Chitinophagales</taxon>
        <taxon>Chitinophagaceae</taxon>
        <taxon>Terrimonas</taxon>
    </lineage>
</organism>
<reference evidence="5" key="1">
    <citation type="journal article" date="2019" name="Int. J. Syst. Evol. Microbiol.">
        <title>The Global Catalogue of Microorganisms (GCM) 10K type strain sequencing project: providing services to taxonomists for standard genome sequencing and annotation.</title>
        <authorList>
            <consortium name="The Broad Institute Genomics Platform"/>
            <consortium name="The Broad Institute Genome Sequencing Center for Infectious Disease"/>
            <person name="Wu L."/>
            <person name="Ma J."/>
        </authorList>
    </citation>
    <scope>NUCLEOTIDE SEQUENCE [LARGE SCALE GENOMIC DNA]</scope>
    <source>
        <strain evidence="5">KCTC 23299</strain>
    </source>
</reference>
<dbReference type="PANTHER" id="PTHR37423">
    <property type="entry name" value="SOLUBLE LYTIC MUREIN TRANSGLYCOSYLASE-RELATED"/>
    <property type="match status" value="1"/>
</dbReference>
<dbReference type="Pfam" id="PF01464">
    <property type="entry name" value="SLT"/>
    <property type="match status" value="1"/>
</dbReference>
<dbReference type="EMBL" id="JBHUOZ010000002">
    <property type="protein sequence ID" value="MFD2919817.1"/>
    <property type="molecule type" value="Genomic_DNA"/>
</dbReference>
<evidence type="ECO:0000256" key="1">
    <source>
        <dbReference type="ARBA" id="ARBA00007734"/>
    </source>
</evidence>
<sequence>MPVLTKKGITTSLPVLLLFLLLAGSRAAAQHSVFFCGERIPLEKSFVADKLMNVIRKQVPLVNMKSLRARTETYFPIVVKYLKLFNIPEDLKYLPIVESAFMASVRSHAGAHGFWQIMPATAAQYGMIMNDVVDEREDIFKASEVGCKLLRFHYDFYKKRYQVGSWVLAAAAYNNGIGNIDKAIKRQGTDYFSMNLNPETAAYVYKIIAVKELFEYPEIYIKNFGYNVFATDKPVKVKPGGDENDAAFSKIQLDVSETEAKSLEVVKPAKYVPAKIIGSYKKFKDGNLVKIELEQDMTTPLGFSKKGYTFSVPGWIIDDRVFVDLGYGHELTLCDMGLQKGIALSELKGKKPGVMLRNTGYSD</sequence>
<dbReference type="InterPro" id="IPR008258">
    <property type="entry name" value="Transglycosylase_SLT_dom_1"/>
</dbReference>
<feature type="chain" id="PRO_5045222765" evidence="2">
    <location>
        <begin position="29"/>
        <end position="363"/>
    </location>
</feature>
<evidence type="ECO:0000256" key="2">
    <source>
        <dbReference type="SAM" id="SignalP"/>
    </source>
</evidence>
<keyword evidence="5" id="KW-1185">Reference proteome</keyword>
<proteinExistence type="inferred from homology"/>
<feature type="domain" description="Transglycosylase SLT" evidence="3">
    <location>
        <begin position="89"/>
        <end position="189"/>
    </location>
</feature>
<evidence type="ECO:0000313" key="5">
    <source>
        <dbReference type="Proteomes" id="UP001597511"/>
    </source>
</evidence>
<accession>A0ABW6A6Q6</accession>
<dbReference type="Proteomes" id="UP001597511">
    <property type="component" value="Unassembled WGS sequence"/>
</dbReference>